<gene>
    <name evidence="1" type="ORF">MML48_1g08031</name>
</gene>
<reference evidence="1" key="1">
    <citation type="submission" date="2022-04" db="EMBL/GenBank/DDBJ databases">
        <title>Chromosome-scale genome assembly of Holotrichia oblita Faldermann.</title>
        <authorList>
            <person name="Rongchong L."/>
        </authorList>
    </citation>
    <scope>NUCLEOTIDE SEQUENCE</scope>
    <source>
        <strain evidence="1">81SQS9</strain>
    </source>
</reference>
<sequence>MIGEISTDYYIQFAGENTLVYYKSKSHYDEYIRKYKNTVRFFTYKSEKANAYVIKGLHCDVEAEDVKNEMMDLGILVGTVTKFKSNMAPSIKVTYFNIRGLAETIRLLLKYGEIEFEDNRIQSEEWAALKAKIASLMQEKDEEKKEQLKQTLIKETAPYYLERLDKIAGENGGHFVNKKLTWVDFYFFAMSHIVNFLLGADGYANYKNLQAVVDNVQKIPAIKKWVEVRPKTDF</sequence>
<evidence type="ECO:0000313" key="1">
    <source>
        <dbReference type="EMBL" id="KAI4470695.1"/>
    </source>
</evidence>
<proteinExistence type="predicted"/>
<protein>
    <submittedName>
        <fullName evidence="1">Glutathione s-transferase</fullName>
    </submittedName>
</protein>
<dbReference type="Proteomes" id="UP001056778">
    <property type="component" value="Chromosome 1"/>
</dbReference>
<name>A0ACB9TVQ7_HOLOL</name>
<evidence type="ECO:0000313" key="2">
    <source>
        <dbReference type="Proteomes" id="UP001056778"/>
    </source>
</evidence>
<accession>A0ACB9TVQ7</accession>
<organism evidence="1 2">
    <name type="scientific">Holotrichia oblita</name>
    <name type="common">Chafer beetle</name>
    <dbReference type="NCBI Taxonomy" id="644536"/>
    <lineage>
        <taxon>Eukaryota</taxon>
        <taxon>Metazoa</taxon>
        <taxon>Ecdysozoa</taxon>
        <taxon>Arthropoda</taxon>
        <taxon>Hexapoda</taxon>
        <taxon>Insecta</taxon>
        <taxon>Pterygota</taxon>
        <taxon>Neoptera</taxon>
        <taxon>Endopterygota</taxon>
        <taxon>Coleoptera</taxon>
        <taxon>Polyphaga</taxon>
        <taxon>Scarabaeiformia</taxon>
        <taxon>Scarabaeidae</taxon>
        <taxon>Melolonthinae</taxon>
        <taxon>Holotrichia</taxon>
    </lineage>
</organism>
<comment type="caution">
    <text evidence="1">The sequence shown here is derived from an EMBL/GenBank/DDBJ whole genome shotgun (WGS) entry which is preliminary data.</text>
</comment>
<keyword evidence="2" id="KW-1185">Reference proteome</keyword>
<dbReference type="EMBL" id="CM043015">
    <property type="protein sequence ID" value="KAI4470695.1"/>
    <property type="molecule type" value="Genomic_DNA"/>
</dbReference>